<dbReference type="EMBL" id="SMOG01000009">
    <property type="protein sequence ID" value="TDF73075.1"/>
    <property type="molecule type" value="Genomic_DNA"/>
</dbReference>
<organism evidence="1 2">
    <name type="scientific">Candidatus Syntrophosphaera thermopropionivorans</name>
    <dbReference type="NCBI Taxonomy" id="2593015"/>
    <lineage>
        <taxon>Bacteria</taxon>
        <taxon>Pseudomonadati</taxon>
        <taxon>Candidatus Cloacimonadota</taxon>
        <taxon>Candidatus Cloacimonadia</taxon>
        <taxon>Candidatus Cloacimonadales</taxon>
        <taxon>Candidatus Cloacimonadaceae</taxon>
        <taxon>Candidatus Syntrophosphaera</taxon>
    </lineage>
</organism>
<accession>A0AC61QJB3</accession>
<evidence type="ECO:0000313" key="2">
    <source>
        <dbReference type="Proteomes" id="UP000294588"/>
    </source>
</evidence>
<dbReference type="Proteomes" id="UP000294588">
    <property type="component" value="Unassembled WGS sequence"/>
</dbReference>
<sequence length="427" mass="48699">MIKIAIATLGCKTNTAESAIISGQFNPEKYTLVPFDSDADIYIINTCTVTQRTDYKSRNLIRKALKQKNKNPAVKVIVTGCYAQRNFDEIKKLGDIDLIVDNQNKLNLAELLDNADYHFQDIMTVDRFNFKPVQKMIEHTRAFQKIQDGCDFRCYYCAVPYARGPARSAKFSEVITQARMFVENGYKEIVLGGINLGLYEDEGKNLADVVEALEKLEGLELIRLSSLEPHLFSPELIKRLRQCTKLCPHFHIPLQSGCDRILKNMGRPYNTRDFEALLNNILSFFPDAAIGLDVITGFPGEDNSDFQTTLNFISKLSIAYLHIFPFSRRPGTVAYSLPEQVPKPEKNLRAQKLLQLGKQKKEKYKQKLINEKIILRGILEDMENGRGTFLSDHYIRAYTFTNEKAGELLKIIPQQTYRDGVFGTKVE</sequence>
<gene>
    <name evidence="1" type="primary">mtaB</name>
    <name evidence="1" type="ORF">E0946_04150</name>
</gene>
<protein>
    <submittedName>
        <fullName evidence="1">tRNA (N(6)-L-threonylcarbamoyladenosine(37)-C(2))-methylthiotransferase MtaB</fullName>
    </submittedName>
</protein>
<reference evidence="1" key="1">
    <citation type="submission" date="2019-03" db="EMBL/GenBank/DDBJ databases">
        <title>Candidatus Syntrophosphaera thermopropionivorans: a novel player in syntrophic propionate oxidation during anaerobic digestion.</title>
        <authorList>
            <person name="Dyksma S."/>
        </authorList>
    </citation>
    <scope>NUCLEOTIDE SEQUENCE</scope>
    <source>
        <strain evidence="1">W5</strain>
    </source>
</reference>
<proteinExistence type="predicted"/>
<evidence type="ECO:0000313" key="1">
    <source>
        <dbReference type="EMBL" id="TDF73075.1"/>
    </source>
</evidence>
<comment type="caution">
    <text evidence="1">The sequence shown here is derived from an EMBL/GenBank/DDBJ whole genome shotgun (WGS) entry which is preliminary data.</text>
</comment>
<keyword evidence="2" id="KW-1185">Reference proteome</keyword>
<name>A0AC61QJB3_9BACT</name>